<evidence type="ECO:0000313" key="4">
    <source>
        <dbReference type="Proteomes" id="UP000033101"/>
    </source>
</evidence>
<dbReference type="Proteomes" id="UP000033101">
    <property type="component" value="Chromosome"/>
</dbReference>
<proteinExistence type="predicted"/>
<dbReference type="HOGENOM" id="CLU_039593_0_0_2"/>
<dbReference type="RefSeq" id="WP_048140931.1">
    <property type="nucleotide sequence ID" value="NZ_CP009516.1"/>
</dbReference>
<dbReference type="OrthoDB" id="140341at2157"/>
<gene>
    <name evidence="3" type="ORF">MSHOH_2859</name>
</gene>
<evidence type="ECO:0000313" key="3">
    <source>
        <dbReference type="EMBL" id="AKB79342.1"/>
    </source>
</evidence>
<keyword evidence="1" id="KW-0812">Transmembrane</keyword>
<dbReference type="STRING" id="1434110.MSHOH_2859"/>
<sequence length="522" mass="57153">MPENEVKLLLVLLTLFILMPFQAGADFAKVTVGNDVSGKVARPGDLVEFSFTVEKGYNTSESISVMLFISKMPENWTAGVYADGNQVSHITLPEEASEKELTLKVRIPENAKDEEYPIKIGLKPYGENIRNHDLIYREFTVTVDRAAMPNLEIYSDIPGKKTHPGIPVSFGAFVENKYESRANFRIFLVSKPEEWGVDLLSTDGARITRLGVPGDGSQEFKILVNPPLNATKGDYEILIAACPEKGNQSVFLPISVSINPELSRDEDLSAYVELNSNIVGVEIRPEKTAEFAVSLKNRYDQPLKLKLEALSLPEGWKAEFLTEEDKEGRLASLMLPAGEEQEFTVKVKPSQNATGGLYPVVIAAVSGDKKVTRQLEVGINHDIENEELLKVDPNPSELTLNPGGSSEIRVSIENRGDEDLEDVTLEINEVSGINVQIQGFGTIDELGSGKSRSIPVEITANANAGSGVKEIFIRAKSDDLVSSEKSIKVNVEKSSSSGLLGIAMLGFAVLVLVFVVRKFGRR</sequence>
<protein>
    <submittedName>
        <fullName evidence="3">NPCBM-associated, NEW3 domain of alpha-galactosidase</fullName>
    </submittedName>
</protein>
<dbReference type="PANTHER" id="PTHR39198">
    <property type="entry name" value="HYPOTHETICAL MEMBRANE PROTEIN, CONSERVED"/>
    <property type="match status" value="1"/>
</dbReference>
<dbReference type="InterPro" id="IPR018905">
    <property type="entry name" value="A-galactase_NEW3"/>
</dbReference>
<feature type="transmembrane region" description="Helical" evidence="1">
    <location>
        <begin position="498"/>
        <end position="516"/>
    </location>
</feature>
<dbReference type="Pfam" id="PF10633">
    <property type="entry name" value="NPCBM_assoc"/>
    <property type="match status" value="1"/>
</dbReference>
<evidence type="ECO:0000256" key="1">
    <source>
        <dbReference type="SAM" id="Phobius"/>
    </source>
</evidence>
<keyword evidence="1" id="KW-0472">Membrane</keyword>
<dbReference type="AlphaFoldDB" id="A0A0E3SG93"/>
<dbReference type="PANTHER" id="PTHR39198:SF1">
    <property type="entry name" value="ALPHA-GALACTOSIDASE NEW3 DOMAIN-CONTAINING PROTEIN"/>
    <property type="match status" value="1"/>
</dbReference>
<keyword evidence="1" id="KW-1133">Transmembrane helix</keyword>
<organism evidence="3 4">
    <name type="scientific">Methanosarcina horonobensis HB-1 = JCM 15518</name>
    <dbReference type="NCBI Taxonomy" id="1434110"/>
    <lineage>
        <taxon>Archaea</taxon>
        <taxon>Methanobacteriati</taxon>
        <taxon>Methanobacteriota</taxon>
        <taxon>Stenosarchaea group</taxon>
        <taxon>Methanomicrobia</taxon>
        <taxon>Methanosarcinales</taxon>
        <taxon>Methanosarcinaceae</taxon>
        <taxon>Methanosarcina</taxon>
    </lineage>
</organism>
<reference evidence="3 4" key="1">
    <citation type="submission" date="2014-07" db="EMBL/GenBank/DDBJ databases">
        <title>Methanogenic archaea and the global carbon cycle.</title>
        <authorList>
            <person name="Henriksen J.R."/>
            <person name="Luke J."/>
            <person name="Reinhart S."/>
            <person name="Benedict M.N."/>
            <person name="Youngblut N.D."/>
            <person name="Metcalf M.E."/>
            <person name="Whitaker R.J."/>
            <person name="Metcalf W.W."/>
        </authorList>
    </citation>
    <scope>NUCLEOTIDE SEQUENCE [LARGE SCALE GENOMIC DNA]</scope>
    <source>
        <strain evidence="3 4">HB-1</strain>
    </source>
</reference>
<dbReference type="Gene3D" id="2.60.40.10">
    <property type="entry name" value="Immunoglobulins"/>
    <property type="match status" value="1"/>
</dbReference>
<accession>A0A0E3SG93</accession>
<dbReference type="InterPro" id="IPR013783">
    <property type="entry name" value="Ig-like_fold"/>
</dbReference>
<feature type="domain" description="Alpha-galactosidase NEW3" evidence="2">
    <location>
        <begin position="286"/>
        <end position="364"/>
    </location>
</feature>
<dbReference type="KEGG" id="mhor:MSHOH_2859"/>
<name>A0A0E3SG93_9EURY</name>
<keyword evidence="4" id="KW-1185">Reference proteome</keyword>
<evidence type="ECO:0000259" key="2">
    <source>
        <dbReference type="Pfam" id="PF10633"/>
    </source>
</evidence>
<dbReference type="PATRIC" id="fig|1434110.4.peg.3685"/>
<dbReference type="EMBL" id="CP009516">
    <property type="protein sequence ID" value="AKB79342.1"/>
    <property type="molecule type" value="Genomic_DNA"/>
</dbReference>
<dbReference type="GeneID" id="24832178"/>